<dbReference type="InterPro" id="IPR028098">
    <property type="entry name" value="Glyco_trans_4-like_N"/>
</dbReference>
<dbReference type="Proteomes" id="UP001273768">
    <property type="component" value="Unassembled WGS sequence"/>
</dbReference>
<dbReference type="InterPro" id="IPR001296">
    <property type="entry name" value="Glyco_trans_1"/>
</dbReference>
<dbReference type="InterPro" id="IPR050194">
    <property type="entry name" value="Glycosyltransferase_grp1"/>
</dbReference>
<reference evidence="3 4" key="1">
    <citation type="submission" date="2020-05" db="EMBL/GenBank/DDBJ databases">
        <title>Isolation and characterization of methanoarchaea from a cold seep at offshore SW Taiwan.</title>
        <authorList>
            <person name="Chen Y.-W."/>
            <person name="Chen S.-C."/>
            <person name="Lai M.-C."/>
        </authorList>
    </citation>
    <scope>NUCLEOTIDE SEQUENCE [LARGE SCALE GENOMIC DNA]</scope>
    <source>
        <strain evidence="3 4">YWC-01</strain>
    </source>
</reference>
<dbReference type="PANTHER" id="PTHR45947:SF3">
    <property type="entry name" value="SULFOQUINOVOSYL TRANSFERASE SQD2"/>
    <property type="match status" value="1"/>
</dbReference>
<dbReference type="EMBL" id="JABFFQ010000005">
    <property type="protein sequence ID" value="MDV4343100.1"/>
    <property type="molecule type" value="Genomic_DNA"/>
</dbReference>
<organism evidence="3 4">
    <name type="scientific">Methanoculleus nereidis</name>
    <dbReference type="NCBI Taxonomy" id="2735141"/>
    <lineage>
        <taxon>Archaea</taxon>
        <taxon>Methanobacteriati</taxon>
        <taxon>Methanobacteriota</taxon>
        <taxon>Stenosarchaea group</taxon>
        <taxon>Methanomicrobia</taxon>
        <taxon>Methanomicrobiales</taxon>
        <taxon>Methanomicrobiaceae</taxon>
        <taxon>Methanoculleus</taxon>
    </lineage>
</organism>
<evidence type="ECO:0000313" key="4">
    <source>
        <dbReference type="Proteomes" id="UP001273768"/>
    </source>
</evidence>
<dbReference type="Pfam" id="PF13439">
    <property type="entry name" value="Glyco_transf_4"/>
    <property type="match status" value="1"/>
</dbReference>
<evidence type="ECO:0000259" key="1">
    <source>
        <dbReference type="Pfam" id="PF00534"/>
    </source>
</evidence>
<sequence length="408" mass="46052">MSLKSEIGNVNLAVICHSYNNFQKDPIDILAPRVSSVNVFVRVNPFSELGKHLSIPQIERFSSVYKIDRTGIPENVQVHPTPIWYIPTDRDYKRLGERHYAHVKSLMQKHGTKFDLIHSHFTWSAGYAGARLKEEYGIPFVVTGHGYDVYSLPFKDDEWRAKIEYVLNTADHIITVSQSNLKCIQKLDVSTPVTVIPNGFRSDLFYPRDSLECRKALNLPQDKKIILTVGNLEPVKGQGYLVEAVQRVIRERKDILCVIVGAGKVRTALERQIRSLGLEDYVVLAGGKPHDEIPLWMNACDLFVLPSLRESFGVVQIEAMACGKPVVATRNGGSEEVVISDKYGLLVEPVDPDGLAEKILVALDREWDREAILAYAERFTWENIVKEITTIYQGVLEHERDSLGINKG</sequence>
<dbReference type="SUPFAM" id="SSF53756">
    <property type="entry name" value="UDP-Glycosyltransferase/glycogen phosphorylase"/>
    <property type="match status" value="1"/>
</dbReference>
<dbReference type="RefSeq" id="WP_317296287.1">
    <property type="nucleotide sequence ID" value="NZ_JABFFQ010000005.1"/>
</dbReference>
<feature type="domain" description="Glycosyl transferase family 1" evidence="1">
    <location>
        <begin position="213"/>
        <end position="377"/>
    </location>
</feature>
<proteinExistence type="predicted"/>
<protein>
    <submittedName>
        <fullName evidence="3">Glycosyltransferase family 4 protein</fullName>
    </submittedName>
</protein>
<evidence type="ECO:0000313" key="3">
    <source>
        <dbReference type="EMBL" id="MDV4343100.1"/>
    </source>
</evidence>
<comment type="caution">
    <text evidence="3">The sequence shown here is derived from an EMBL/GenBank/DDBJ whole genome shotgun (WGS) entry which is preliminary data.</text>
</comment>
<dbReference type="Gene3D" id="3.40.50.2000">
    <property type="entry name" value="Glycogen Phosphorylase B"/>
    <property type="match status" value="2"/>
</dbReference>
<accession>A0ABU3Z2R2</accession>
<feature type="domain" description="Glycosyltransferase subfamily 4-like N-terminal" evidence="2">
    <location>
        <begin position="74"/>
        <end position="200"/>
    </location>
</feature>
<name>A0ABU3Z2R2_9EURY</name>
<dbReference type="Pfam" id="PF00534">
    <property type="entry name" value="Glycos_transf_1"/>
    <property type="match status" value="1"/>
</dbReference>
<evidence type="ECO:0000259" key="2">
    <source>
        <dbReference type="Pfam" id="PF13439"/>
    </source>
</evidence>
<dbReference type="PANTHER" id="PTHR45947">
    <property type="entry name" value="SULFOQUINOVOSYL TRANSFERASE SQD2"/>
    <property type="match status" value="1"/>
</dbReference>
<dbReference type="CDD" id="cd03798">
    <property type="entry name" value="GT4_WlbH-like"/>
    <property type="match status" value="1"/>
</dbReference>
<gene>
    <name evidence="3" type="ORF">HL657_07955</name>
</gene>
<keyword evidence="4" id="KW-1185">Reference proteome</keyword>